<dbReference type="RefSeq" id="WP_227479533.1">
    <property type="nucleotide sequence ID" value="NZ_CP137541.1"/>
</dbReference>
<keyword evidence="1" id="KW-0614">Plasmid</keyword>
<organism evidence="1 2">
    <name type="scientific">Xanthomonas euvesicatoria</name>
    <dbReference type="NCBI Taxonomy" id="456327"/>
    <lineage>
        <taxon>Bacteria</taxon>
        <taxon>Pseudomonadati</taxon>
        <taxon>Pseudomonadota</taxon>
        <taxon>Gammaproteobacteria</taxon>
        <taxon>Lysobacterales</taxon>
        <taxon>Lysobacteraceae</taxon>
        <taxon>Xanthomonas</taxon>
    </lineage>
</organism>
<dbReference type="AlphaFoldDB" id="A0AAX4FR07"/>
<geneLocation type="plasmid" evidence="1 2">
    <name>p3191.2</name>
</geneLocation>
<evidence type="ECO:0000313" key="2">
    <source>
        <dbReference type="Proteomes" id="UP001304429"/>
    </source>
</evidence>
<evidence type="ECO:0000313" key="1">
    <source>
        <dbReference type="EMBL" id="WOP59017.1"/>
    </source>
</evidence>
<name>A0AAX4FR07_XANEU</name>
<dbReference type="EMBL" id="CP137541">
    <property type="protein sequence ID" value="WOP59017.1"/>
    <property type="molecule type" value="Genomic_DNA"/>
</dbReference>
<sequence length="91" mass="10296">MSATQPQLKAEFSLVPVAERLAWRNALSLHILKQMRGTDGRPLPRWKIEEQVRHMNMSLDSMILRGFDDPAALEHHFSGQGAHGNDYATSK</sequence>
<reference evidence="1" key="1">
    <citation type="submission" date="2023-10" db="EMBL/GenBank/DDBJ databases">
        <title>Comparative Genomic Analysis of Tomato Bacterial Spot Xanthomonads Reveals A New Lineage of Xanthomonas euvesicatoria.</title>
        <authorList>
            <person name="Huang C.-J."/>
            <person name="Wu T.-L."/>
            <person name="Wu Y.-L."/>
            <person name="Wang R.-S."/>
            <person name="Lin Y.-C."/>
        </authorList>
    </citation>
    <scope>NUCLEOTIDE SEQUENCE</scope>
    <source>
        <strain evidence="1">T0319-01</strain>
        <plasmid evidence="1">p3191.2</plasmid>
    </source>
</reference>
<accession>A0AAX4FR07</accession>
<protein>
    <submittedName>
        <fullName evidence="1">Uncharacterized protein</fullName>
    </submittedName>
</protein>
<gene>
    <name evidence="1" type="ORF">R5577_23145</name>
</gene>
<proteinExistence type="predicted"/>
<dbReference type="Proteomes" id="UP001304429">
    <property type="component" value="Plasmid p3191.2"/>
</dbReference>